<gene>
    <name evidence="2" type="ORF">CLV73_1447</name>
</gene>
<accession>A0A2M9C9H5</accession>
<evidence type="ECO:0000313" key="3">
    <source>
        <dbReference type="Proteomes" id="UP000228740"/>
    </source>
</evidence>
<protein>
    <recommendedName>
        <fullName evidence="4">Lipoprotein</fullName>
    </recommendedName>
</protein>
<evidence type="ECO:0000256" key="1">
    <source>
        <dbReference type="SAM" id="MobiDB-lite"/>
    </source>
</evidence>
<dbReference type="AlphaFoldDB" id="A0A2M9C9H5"/>
<feature type="compositionally biased region" description="Polar residues" evidence="1">
    <location>
        <begin position="44"/>
        <end position="55"/>
    </location>
</feature>
<evidence type="ECO:0000313" key="2">
    <source>
        <dbReference type="EMBL" id="PJJ67434.1"/>
    </source>
</evidence>
<dbReference type="EMBL" id="PGFD01000001">
    <property type="protein sequence ID" value="PJJ67434.1"/>
    <property type="molecule type" value="Genomic_DNA"/>
</dbReference>
<feature type="compositionally biased region" description="Basic and acidic residues" evidence="1">
    <location>
        <begin position="25"/>
        <end position="39"/>
    </location>
</feature>
<dbReference type="RefSeq" id="WP_157798746.1">
    <property type="nucleotide sequence ID" value="NZ_PGFD01000001.1"/>
</dbReference>
<feature type="region of interest" description="Disordered" evidence="1">
    <location>
        <begin position="25"/>
        <end position="55"/>
    </location>
</feature>
<name>A0A2M9C9H5_9FLAO</name>
<evidence type="ECO:0008006" key="4">
    <source>
        <dbReference type="Google" id="ProtNLM"/>
    </source>
</evidence>
<dbReference type="PROSITE" id="PS51257">
    <property type="entry name" value="PROKAR_LIPOPROTEIN"/>
    <property type="match status" value="1"/>
</dbReference>
<reference evidence="2 3" key="1">
    <citation type="submission" date="2017-11" db="EMBL/GenBank/DDBJ databases">
        <title>Genomic Encyclopedia of Archaeal and Bacterial Type Strains, Phase II (KMG-II): From Individual Species to Whole Genera.</title>
        <authorList>
            <person name="Goeker M."/>
        </authorList>
    </citation>
    <scope>NUCLEOTIDE SEQUENCE [LARGE SCALE GENOMIC DNA]</scope>
    <source>
        <strain evidence="2 3">DSM 27617</strain>
    </source>
</reference>
<dbReference type="Proteomes" id="UP000228740">
    <property type="component" value="Unassembled WGS sequence"/>
</dbReference>
<proteinExistence type="predicted"/>
<sequence length="55" mass="5998">MKTAALIIGIVSVCTFTSCRCDIDEKGSKENTTESENTKKKTSGNNSENDTLNIR</sequence>
<keyword evidence="3" id="KW-1185">Reference proteome</keyword>
<comment type="caution">
    <text evidence="2">The sequence shown here is derived from an EMBL/GenBank/DDBJ whole genome shotgun (WGS) entry which is preliminary data.</text>
</comment>
<organism evidence="2 3">
    <name type="scientific">Chryseobacterium geocarposphaerae</name>
    <dbReference type="NCBI Taxonomy" id="1416776"/>
    <lineage>
        <taxon>Bacteria</taxon>
        <taxon>Pseudomonadati</taxon>
        <taxon>Bacteroidota</taxon>
        <taxon>Flavobacteriia</taxon>
        <taxon>Flavobacteriales</taxon>
        <taxon>Weeksellaceae</taxon>
        <taxon>Chryseobacterium group</taxon>
        <taxon>Chryseobacterium</taxon>
    </lineage>
</organism>